<evidence type="ECO:0000313" key="2">
    <source>
        <dbReference type="EMBL" id="CAA9536603.1"/>
    </source>
</evidence>
<gene>
    <name evidence="2" type="ORF">AVDCRST_MAG91-3438</name>
</gene>
<feature type="non-terminal residue" evidence="2">
    <location>
        <position position="114"/>
    </location>
</feature>
<feature type="compositionally biased region" description="Basic and acidic residues" evidence="1">
    <location>
        <begin position="58"/>
        <end position="68"/>
    </location>
</feature>
<organism evidence="2">
    <name type="scientific">uncultured Sphingomonadaceae bacterium</name>
    <dbReference type="NCBI Taxonomy" id="169976"/>
    <lineage>
        <taxon>Bacteria</taxon>
        <taxon>Pseudomonadati</taxon>
        <taxon>Pseudomonadota</taxon>
        <taxon>Alphaproteobacteria</taxon>
        <taxon>Sphingomonadales</taxon>
        <taxon>Sphingomonadaceae</taxon>
        <taxon>environmental samples</taxon>
    </lineage>
</organism>
<reference evidence="2" key="1">
    <citation type="submission" date="2020-02" db="EMBL/GenBank/DDBJ databases">
        <authorList>
            <person name="Meier V. D."/>
        </authorList>
    </citation>
    <scope>NUCLEOTIDE SEQUENCE</scope>
    <source>
        <strain evidence="2">AVDCRST_MAG91</strain>
    </source>
</reference>
<dbReference type="AlphaFoldDB" id="A0A6J4TZQ1"/>
<sequence length="114" mass="12807">AGDGADKGSTRKRKQRGKRHERFRHRGCPHANPSHGFHARHACSKPAMARGRRGLPRQPRDREHEPHAQRSGVFRHAARRSRAARPRNADPPQAARSSRRRSGAADRAGRRGPL</sequence>
<feature type="compositionally biased region" description="Basic residues" evidence="1">
    <location>
        <begin position="76"/>
        <end position="85"/>
    </location>
</feature>
<evidence type="ECO:0000256" key="1">
    <source>
        <dbReference type="SAM" id="MobiDB-lite"/>
    </source>
</evidence>
<accession>A0A6J4TZQ1</accession>
<proteinExistence type="predicted"/>
<feature type="compositionally biased region" description="Basic residues" evidence="1">
    <location>
        <begin position="10"/>
        <end position="28"/>
    </location>
</feature>
<dbReference type="EMBL" id="CADCVX010000597">
    <property type="protein sequence ID" value="CAA9536603.1"/>
    <property type="molecule type" value="Genomic_DNA"/>
</dbReference>
<feature type="non-terminal residue" evidence="2">
    <location>
        <position position="1"/>
    </location>
</feature>
<name>A0A6J4TZQ1_9SPHN</name>
<feature type="compositionally biased region" description="Basic and acidic residues" evidence="1">
    <location>
        <begin position="103"/>
        <end position="114"/>
    </location>
</feature>
<protein>
    <submittedName>
        <fullName evidence="2">Uncharacterized protein</fullName>
    </submittedName>
</protein>
<feature type="region of interest" description="Disordered" evidence="1">
    <location>
        <begin position="1"/>
        <end position="114"/>
    </location>
</feature>